<accession>A0A220MLS3</accession>
<organism evidence="1 2">
    <name type="scientific">Brevibacillus formosus</name>
    <dbReference type="NCBI Taxonomy" id="54913"/>
    <lineage>
        <taxon>Bacteria</taxon>
        <taxon>Bacillati</taxon>
        <taxon>Bacillota</taxon>
        <taxon>Bacilli</taxon>
        <taxon>Bacillales</taxon>
        <taxon>Paenibacillaceae</taxon>
        <taxon>Brevibacillus</taxon>
    </lineage>
</organism>
<protein>
    <submittedName>
        <fullName evidence="1">Polysulfide reductase</fullName>
    </submittedName>
</protein>
<dbReference type="Proteomes" id="UP000197781">
    <property type="component" value="Chromosome"/>
</dbReference>
<dbReference type="Pfam" id="PF09693">
    <property type="entry name" value="Phage_XkdX"/>
    <property type="match status" value="1"/>
</dbReference>
<reference evidence="1 2" key="1">
    <citation type="submission" date="2016-11" db="EMBL/GenBank/DDBJ databases">
        <authorList>
            <person name="Jaros S."/>
            <person name="Januszkiewicz K."/>
            <person name="Wedrychowicz H."/>
        </authorList>
    </citation>
    <scope>NUCLEOTIDE SEQUENCE [LARGE SCALE GENOMIC DNA]</scope>
    <source>
        <strain evidence="1 2">NF2</strain>
    </source>
</reference>
<name>A0A220MLS3_9BACL</name>
<proteinExistence type="predicted"/>
<evidence type="ECO:0000313" key="1">
    <source>
        <dbReference type="EMBL" id="ASJ55852.1"/>
    </source>
</evidence>
<dbReference type="EMBL" id="CP018145">
    <property type="protein sequence ID" value="ASJ55852.1"/>
    <property type="molecule type" value="Genomic_DNA"/>
</dbReference>
<sequence>MAFWALAFSMKWVTVEKLRLAVKTTSNPFGEISPEEFKQITNQDF</sequence>
<dbReference type="KEGG" id="bfm:BP422_21230"/>
<dbReference type="InterPro" id="IPR010022">
    <property type="entry name" value="XkdX"/>
</dbReference>
<dbReference type="AlphaFoldDB" id="A0A220MLS3"/>
<evidence type="ECO:0000313" key="2">
    <source>
        <dbReference type="Proteomes" id="UP000197781"/>
    </source>
</evidence>
<dbReference type="RefSeq" id="WP_088909474.1">
    <property type="nucleotide sequence ID" value="NZ_CP018145.1"/>
</dbReference>
<gene>
    <name evidence="1" type="ORF">BP422_21230</name>
</gene>